<gene>
    <name evidence="1" type="ordered locus">cu1432</name>
</gene>
<protein>
    <submittedName>
        <fullName evidence="1">Uncharacterized protein</fullName>
    </submittedName>
</protein>
<evidence type="ECO:0000313" key="1">
    <source>
        <dbReference type="EMBL" id="CAQ05392.1"/>
    </source>
</evidence>
<evidence type="ECO:0000313" key="2">
    <source>
        <dbReference type="Proteomes" id="UP000001727"/>
    </source>
</evidence>
<dbReference type="EMBL" id="AM942444">
    <property type="protein sequence ID" value="CAQ05392.1"/>
    <property type="molecule type" value="Genomic_DNA"/>
</dbReference>
<accession>B1VGT5</accession>
<dbReference type="GeneID" id="60605385"/>
<sequence>MNLRTISALAGFVTAIIYARSEKPSKVLIAAICGASAWNLVDSLNSGDDK</sequence>
<dbReference type="AlphaFoldDB" id="B1VGT5"/>
<proteinExistence type="predicted"/>
<dbReference type="RefSeq" id="WP_012360680.1">
    <property type="nucleotide sequence ID" value="NC_010545.1"/>
</dbReference>
<keyword evidence="2" id="KW-1185">Reference proteome</keyword>
<organism evidence="1 2">
    <name type="scientific">Corynebacterium urealyticum (strain ATCC 43042 / DSM 7109)</name>
    <dbReference type="NCBI Taxonomy" id="504474"/>
    <lineage>
        <taxon>Bacteria</taxon>
        <taxon>Bacillati</taxon>
        <taxon>Actinomycetota</taxon>
        <taxon>Actinomycetes</taxon>
        <taxon>Mycobacteriales</taxon>
        <taxon>Corynebacteriaceae</taxon>
        <taxon>Corynebacterium</taxon>
    </lineage>
</organism>
<dbReference type="HOGENOM" id="CLU_3116915_0_0_11"/>
<reference evidence="1 2" key="1">
    <citation type="journal article" date="2008" name="J. Biotechnol.">
        <title>The lifestyle of Corynebacterium urealyticum derived from its complete genome sequence established by pyrosequencing.</title>
        <authorList>
            <person name="Tauch A."/>
            <person name="Trost E."/>
            <person name="Tilker A."/>
            <person name="Ludewig U."/>
            <person name="Schneiker S."/>
            <person name="Goesmann A."/>
            <person name="Arnold W."/>
            <person name="Bekel T."/>
            <person name="Brinkrolf K."/>
            <person name="Brune I."/>
            <person name="Goetker S."/>
            <person name="Kalinowski J."/>
            <person name="Kamp P.-B."/>
            <person name="Lobo F.P."/>
            <person name="Viehoever P."/>
            <person name="Weisshaar B."/>
            <person name="Soriano F."/>
            <person name="Droege M."/>
            <person name="Puehler A."/>
        </authorList>
    </citation>
    <scope>NUCLEOTIDE SEQUENCE [LARGE SCALE GENOMIC DNA]</scope>
    <source>
        <strain evidence="2">ATCC 43042 / DSM 7109</strain>
    </source>
</reference>
<dbReference type="KEGG" id="cur:cu1432"/>
<dbReference type="Proteomes" id="UP000001727">
    <property type="component" value="Chromosome"/>
</dbReference>
<name>B1VGT5_CORU7</name>